<evidence type="ECO:0000313" key="2">
    <source>
        <dbReference type="Proteomes" id="UP000712600"/>
    </source>
</evidence>
<dbReference type="EMBL" id="QGKX02001290">
    <property type="protein sequence ID" value="KAF3539028.1"/>
    <property type="molecule type" value="Genomic_DNA"/>
</dbReference>
<sequence length="99" mass="11165">MSLCLCLKAYALKNKLNVKSGDDHGCATAWAKMLHTSGNKGPLAWRNLLFALVDNLLNKAIATDQVWYIKQDLQHDLREMCDSVPREAYPRRKYGGKDG</sequence>
<gene>
    <name evidence="1" type="ORF">F2Q69_00020438</name>
</gene>
<name>A0A8S9QK63_BRACR</name>
<evidence type="ECO:0000313" key="1">
    <source>
        <dbReference type="EMBL" id="KAF3539028.1"/>
    </source>
</evidence>
<accession>A0A8S9QK63</accession>
<reference evidence="1" key="1">
    <citation type="submission" date="2019-12" db="EMBL/GenBank/DDBJ databases">
        <title>Genome sequencing and annotation of Brassica cretica.</title>
        <authorList>
            <person name="Studholme D.J."/>
            <person name="Sarris P."/>
        </authorList>
    </citation>
    <scope>NUCLEOTIDE SEQUENCE</scope>
    <source>
        <strain evidence="1">PFS-109/04</strain>
        <tissue evidence="1">Leaf</tissue>
    </source>
</reference>
<dbReference type="Proteomes" id="UP000712600">
    <property type="component" value="Unassembled WGS sequence"/>
</dbReference>
<proteinExistence type="predicted"/>
<dbReference type="AlphaFoldDB" id="A0A8S9QK63"/>
<protein>
    <submittedName>
        <fullName evidence="1">Uncharacterized protein</fullName>
    </submittedName>
</protein>
<comment type="caution">
    <text evidence="1">The sequence shown here is derived from an EMBL/GenBank/DDBJ whole genome shotgun (WGS) entry which is preliminary data.</text>
</comment>
<organism evidence="1 2">
    <name type="scientific">Brassica cretica</name>
    <name type="common">Mustard</name>
    <dbReference type="NCBI Taxonomy" id="69181"/>
    <lineage>
        <taxon>Eukaryota</taxon>
        <taxon>Viridiplantae</taxon>
        <taxon>Streptophyta</taxon>
        <taxon>Embryophyta</taxon>
        <taxon>Tracheophyta</taxon>
        <taxon>Spermatophyta</taxon>
        <taxon>Magnoliopsida</taxon>
        <taxon>eudicotyledons</taxon>
        <taxon>Gunneridae</taxon>
        <taxon>Pentapetalae</taxon>
        <taxon>rosids</taxon>
        <taxon>malvids</taxon>
        <taxon>Brassicales</taxon>
        <taxon>Brassicaceae</taxon>
        <taxon>Brassiceae</taxon>
        <taxon>Brassica</taxon>
    </lineage>
</organism>